<dbReference type="Gene3D" id="3.40.50.1820">
    <property type="entry name" value="alpha/beta hydrolase"/>
    <property type="match status" value="1"/>
</dbReference>
<dbReference type="Pfam" id="PF00561">
    <property type="entry name" value="Abhydrolase_1"/>
    <property type="match status" value="1"/>
</dbReference>
<evidence type="ECO:0000313" key="5">
    <source>
        <dbReference type="RefSeq" id="XP_034255648.1"/>
    </source>
</evidence>
<dbReference type="InterPro" id="IPR000073">
    <property type="entry name" value="AB_hydrolase_1"/>
</dbReference>
<dbReference type="Proteomes" id="UP000515158">
    <property type="component" value="Unplaced"/>
</dbReference>
<organism evidence="5">
    <name type="scientific">Thrips palmi</name>
    <name type="common">Melon thrips</name>
    <dbReference type="NCBI Taxonomy" id="161013"/>
    <lineage>
        <taxon>Eukaryota</taxon>
        <taxon>Metazoa</taxon>
        <taxon>Ecdysozoa</taxon>
        <taxon>Arthropoda</taxon>
        <taxon>Hexapoda</taxon>
        <taxon>Insecta</taxon>
        <taxon>Pterygota</taxon>
        <taxon>Neoptera</taxon>
        <taxon>Paraneoptera</taxon>
        <taxon>Thysanoptera</taxon>
        <taxon>Terebrantia</taxon>
        <taxon>Thripoidea</taxon>
        <taxon>Thripidae</taxon>
        <taxon>Thrips</taxon>
    </lineage>
</organism>
<evidence type="ECO:0000313" key="4">
    <source>
        <dbReference type="Proteomes" id="UP000515158"/>
    </source>
</evidence>
<dbReference type="InterPro" id="IPR029058">
    <property type="entry name" value="AB_hydrolase_fold"/>
</dbReference>
<proteinExistence type="inferred from homology"/>
<dbReference type="KEGG" id="tpal:117653819"/>
<protein>
    <submittedName>
        <fullName evidence="5 6">Serine hydrolase-like protein</fullName>
    </submittedName>
</protein>
<evidence type="ECO:0000256" key="2">
    <source>
        <dbReference type="ARBA" id="ARBA00022801"/>
    </source>
</evidence>
<dbReference type="OrthoDB" id="6431331at2759"/>
<dbReference type="RefSeq" id="XP_034255656.1">
    <property type="nucleotide sequence ID" value="XM_034399765.1"/>
</dbReference>
<sequence length="306" mass="34738">MESEQISTSAMTELTIQVPWGHISGKIWGSLDALPILCVHGIQDNASTFDNLIPMLPSSFCYVSIDLPGHGRSSHFPSGFMFSLVEYCMSLNRVVDHFNWKNFMYMGHSFGGQLGFLYAAFYPHRVTKLVVLDSVMPFRNADLDISEHIVPWWEKLYKIEAKMMSQSPPSYTEEEALRRLTDGRPIPLTREAAQVLLSRGVVRNGDGFSFSADQRLKLKVPMHFSKEEVLMLCSKIQCPLLLLRASVTEKAGAKYIFGDFEKLFEISLGDKYTYKVVRGTHDVHLLHPERLAEDVCNFFVKTKSSL</sequence>
<dbReference type="SUPFAM" id="SSF53474">
    <property type="entry name" value="alpha/beta-Hydrolases"/>
    <property type="match status" value="1"/>
</dbReference>
<gene>
    <name evidence="5 6" type="primary">LOC117653819</name>
</gene>
<dbReference type="PRINTS" id="PR00111">
    <property type="entry name" value="ABHYDROLASE"/>
</dbReference>
<dbReference type="PANTHER" id="PTHR43798">
    <property type="entry name" value="MONOACYLGLYCEROL LIPASE"/>
    <property type="match status" value="1"/>
</dbReference>
<accession>A0A6P9ABY3</accession>
<dbReference type="AlphaFoldDB" id="A0A6P9ABY3"/>
<reference evidence="5 6" key="1">
    <citation type="submission" date="2025-04" db="UniProtKB">
        <authorList>
            <consortium name="RefSeq"/>
        </authorList>
    </citation>
    <scope>IDENTIFICATION</scope>
    <source>
        <tissue evidence="5 6">Total insect</tissue>
    </source>
</reference>
<evidence type="ECO:0000259" key="3">
    <source>
        <dbReference type="Pfam" id="PF00561"/>
    </source>
</evidence>
<keyword evidence="2" id="KW-0378">Hydrolase</keyword>
<keyword evidence="4" id="KW-1185">Reference proteome</keyword>
<feature type="domain" description="AB hydrolase-1" evidence="3">
    <location>
        <begin position="35"/>
        <end position="155"/>
    </location>
</feature>
<comment type="similarity">
    <text evidence="1">Belongs to the AB hydrolase superfamily.</text>
</comment>
<evidence type="ECO:0000313" key="6">
    <source>
        <dbReference type="RefSeq" id="XP_034255656.1"/>
    </source>
</evidence>
<dbReference type="PANTHER" id="PTHR43798:SF14">
    <property type="entry name" value="SERINE HYDROLASE-LIKE PROTEIN DDB_G0286239"/>
    <property type="match status" value="1"/>
</dbReference>
<dbReference type="GO" id="GO:0016787">
    <property type="term" value="F:hydrolase activity"/>
    <property type="evidence" value="ECO:0007669"/>
    <property type="project" value="UniProtKB-KW"/>
</dbReference>
<dbReference type="InterPro" id="IPR050266">
    <property type="entry name" value="AB_hydrolase_sf"/>
</dbReference>
<dbReference type="GO" id="GO:0016020">
    <property type="term" value="C:membrane"/>
    <property type="evidence" value="ECO:0007669"/>
    <property type="project" value="TreeGrafter"/>
</dbReference>
<name>A0A6P9ABY3_THRPL</name>
<dbReference type="RefSeq" id="XP_034255648.1">
    <property type="nucleotide sequence ID" value="XM_034399757.1"/>
</dbReference>
<dbReference type="GeneID" id="117653819"/>
<evidence type="ECO:0000256" key="1">
    <source>
        <dbReference type="ARBA" id="ARBA00008645"/>
    </source>
</evidence>